<dbReference type="RefSeq" id="XP_013755133.1">
    <property type="nucleotide sequence ID" value="XM_013899679.1"/>
</dbReference>
<sequence length="2244" mass="238957">MAASWQDDVNRHMSESKTEREAITARVEQLATGLSAAVELNRTYADKIATCETHIEDLAKRLEALFASAPPFTATDKKNLDEVAAIRGTINTIRRELNKASSSSGSDSGSGFDDAGGGEALGSVRLVEQTMRVVGSDGSASDTGDVQSARMRALSRVRSASVVQPAVGEGVAIKVASVMGELLTGLAEEHRASFYDSLVVGDEMSVLIGGAGQWTLNTAFVALRAANTERHKLVVLIKTNDEVAASVLLAFPLAAATKLIAPYSFSQMEELAPEEARKIAAELGPFPTSRAIGLEFSSSSPLGPHRHTLILVPWHAPSAFRWLVGLVAALKFRPSLAERPTVGRASVAGGSRSYTGGAVAARALAWGGSAFHEHAVRHTEVLGDMLGTGKVFGRPVVDFDAQLEPARHGVGYSLRVATHGIGVVDDLVYPELPQAGIEDALLMLAGSLRQRKRRLGAFVNSIHTHDAAVDDPPRLTLVSALRDEIVRAELEEAFIKMLAGTVESNVVRIADVLVSAPWLLHILYVSYAHEVDAGPSLFRRRSRAVWGGASSTTPATLCRGMALAAPNERNPSLHLRAAPWDVHASAVIPSALLLGAVHSDDAGTWALFVTSNGLAVCSHNKAVAIELKLANDGARALTSHSVLAFAPALELGGVFVVSLVKSRSNGDVRRKRVLRLEFLVLQVPQVQKNGSLMPVNIAQRVETGTGFAVHAIVNELKGPSLSLPRGLAPPLVATFLAHRSLLMVSAGAELFAVTITAPPVRKEANIAGHGGNGVSGEWLLTLALSNSYSFGVLRAIGADEAHTPDAVLRSEARVAARVPGADDNSESQRERAYPHLGFAAPGWGVDPYDEAVLVAASPDACVGAAVGSAQLYVPSLDLVFVYGGHWIRSRRERVPVGSLWTLDVGSSEGQLGSWRLVLDHDDTSVVRPPPMAAPSLAFARHPSMPTASLLVLASGGVSPATYAAQPSVASDTTFGWQDTKARDVTAAWFRSQPWRLLWIYSPYLDLWWAARLELAPSLIESSNNVLDAPFAILGMDAGFVASSSSPLSELVPVVTLVVAAHETKDVLHLRVELPHQPPSHPATGALASLAGMDGGLATRAGISLTTHGMDAVLDSPLYAVDGLVAPVAASVLPASAAAAARDPLSLDVHGARPQLADLGFDLVFPSFPRDVQRLVNARDVGEPVFAALLDSWISGLASWESKSTRASNAVITALLHFVAEFGSEPLWAAFSSRTRAVSFSSALESVLEGALASPEAFEASNVTFDDIVRLVVVLDSLSARLEFHGLFAVAGQVLHRLLHLRNVLDGNVLSNMARPTLAGASAYVAASVTPCVAASLHLSGINADFEWLDGHGSPLVLYSGQLTLEMRRFKRTSTKEVHAVVVMALAPPNPPSASWRLTAWFALLLASRSEPLFVAAIAPEGRTPPLVTEFAIARDGGCVTVTLEDEMGKTEELVLKGPRTALSLFERAFTMASETLAAREGTWAASSSPAEHLPSSLVHQLTLEAVLLPTIGAARPEFVVATVHASREAGDYLLARSHVDTLFKAACVKASAASAVLRFAYDVVLPLSGVPSLRANLFSSADHGARVQRARVEVVAKHLRPSGLDPRQEMFWTWVGWAGFTLFHVAERPHARVLLPVLVAVVGVINLYGDLDDAEKEDTLGALRAAQEGNAVAHGWPLACYTQLKKNERASLANKSFIDVDEEAYSFSDEDTETAVKSRSNGGEGGGPSRPQTPVALDEDEDELLSADAREAVLVRMFAALQSFGKPLLDAAWEYVVFVVSSTRAMARLGDLVCFWACLRFVRFVVEDTTLPAGLRDKHEALRGTFFGERGESGLWQFARSLPHVSLLERAFEASKYDALAEPEVCRVGGEIVERAAGEAWCLAEAMVTSLDLEPLVGRVTAHLSELLQTLRVLDAHNVHRLSLDKKAGALATARKVSKNSVTPDVCHAAVSAASSALNVIDFLVGQVLRDERSMGRLLSASNVETHAPKLTSRLETNVAVVKSLSGSESLLSSDVGKHLASGALAEEEARRHGADFGTRTWVDARSVEAQQMQRNATVGAGRGRADTVDAMLGVSVSSTVQASLSSDLVMGMGERHMIGSWLVAYTKVVAVMTDMLSNVSDHVVEYGCNVASVNYARVPAGKNGRRKAKAVRRTTEEALDRHTGLMASQMREDAERVLAPAKAFVATVSTCIESLNGCVDELVANPRFRDLPPVGAAKAKMIDSLLRSGLTLEHELESGTDSF</sequence>
<name>A0A0L0DL70_THETB</name>
<keyword evidence="3" id="KW-1185">Reference proteome</keyword>
<evidence type="ECO:0000313" key="2">
    <source>
        <dbReference type="EMBL" id="KNC52781.1"/>
    </source>
</evidence>
<feature type="compositionally biased region" description="Basic and acidic residues" evidence="1">
    <location>
        <begin position="8"/>
        <end position="20"/>
    </location>
</feature>
<reference evidence="2 3" key="1">
    <citation type="submission" date="2010-05" db="EMBL/GenBank/DDBJ databases">
        <title>The Genome Sequence of Thecamonas trahens ATCC 50062.</title>
        <authorList>
            <consortium name="The Broad Institute Genome Sequencing Platform"/>
            <person name="Russ C."/>
            <person name="Cuomo C."/>
            <person name="Shea T."/>
            <person name="Young S.K."/>
            <person name="Zeng Q."/>
            <person name="Koehrsen M."/>
            <person name="Haas B."/>
            <person name="Borodovsky M."/>
            <person name="Guigo R."/>
            <person name="Alvarado L."/>
            <person name="Berlin A."/>
            <person name="Bochicchio J."/>
            <person name="Borenstein D."/>
            <person name="Chapman S."/>
            <person name="Chen Z."/>
            <person name="Freedman E."/>
            <person name="Gellesch M."/>
            <person name="Goldberg J."/>
            <person name="Griggs A."/>
            <person name="Gujja S."/>
            <person name="Heilman E."/>
            <person name="Heiman D."/>
            <person name="Hepburn T."/>
            <person name="Howarth C."/>
            <person name="Jen D."/>
            <person name="Larson L."/>
            <person name="Mehta T."/>
            <person name="Park D."/>
            <person name="Pearson M."/>
            <person name="Roberts A."/>
            <person name="Saif S."/>
            <person name="Shenoy N."/>
            <person name="Sisk P."/>
            <person name="Stolte C."/>
            <person name="Sykes S."/>
            <person name="Thomson T."/>
            <person name="Walk T."/>
            <person name="White J."/>
            <person name="Yandava C."/>
            <person name="Burger G."/>
            <person name="Gray M.W."/>
            <person name="Holland P.W.H."/>
            <person name="King N."/>
            <person name="Lang F.B.F."/>
            <person name="Roger A.J."/>
            <person name="Ruiz-Trillo I."/>
            <person name="Lander E."/>
            <person name="Nusbaum C."/>
        </authorList>
    </citation>
    <scope>NUCLEOTIDE SEQUENCE [LARGE SCALE GENOMIC DNA]</scope>
    <source>
        <strain evidence="2 3">ATCC 50062</strain>
    </source>
</reference>
<protein>
    <submittedName>
        <fullName evidence="2">Uncharacterized protein</fullName>
    </submittedName>
</protein>
<evidence type="ECO:0000256" key="1">
    <source>
        <dbReference type="SAM" id="MobiDB-lite"/>
    </source>
</evidence>
<accession>A0A0L0DL70</accession>
<dbReference type="EMBL" id="GL349475">
    <property type="protein sequence ID" value="KNC52781.1"/>
    <property type="molecule type" value="Genomic_DNA"/>
</dbReference>
<organism evidence="2 3">
    <name type="scientific">Thecamonas trahens ATCC 50062</name>
    <dbReference type="NCBI Taxonomy" id="461836"/>
    <lineage>
        <taxon>Eukaryota</taxon>
        <taxon>Apusozoa</taxon>
        <taxon>Apusomonadida</taxon>
        <taxon>Apusomonadidae</taxon>
        <taxon>Thecamonas</taxon>
    </lineage>
</organism>
<feature type="region of interest" description="Disordered" evidence="1">
    <location>
        <begin position="1709"/>
        <end position="1735"/>
    </location>
</feature>
<dbReference type="Proteomes" id="UP000054408">
    <property type="component" value="Unassembled WGS sequence"/>
</dbReference>
<dbReference type="GeneID" id="25570106"/>
<evidence type="ECO:0000313" key="3">
    <source>
        <dbReference type="Proteomes" id="UP000054408"/>
    </source>
</evidence>
<gene>
    <name evidence="2" type="ORF">AMSG_12191</name>
</gene>
<feature type="region of interest" description="Disordered" evidence="1">
    <location>
        <begin position="1"/>
        <end position="20"/>
    </location>
</feature>
<proteinExistence type="predicted"/>